<accession>A0A2A9N644</accession>
<evidence type="ECO:0000313" key="1">
    <source>
        <dbReference type="EMBL" id="PFH45195.1"/>
    </source>
</evidence>
<dbReference type="EMBL" id="KZ302504">
    <property type="protein sequence ID" value="PFH45195.1"/>
    <property type="molecule type" value="Genomic_DNA"/>
</dbReference>
<protein>
    <submittedName>
        <fullName evidence="1">Uncharacterized protein</fullName>
    </submittedName>
</protein>
<reference evidence="1 2" key="1">
    <citation type="submission" date="2014-02" db="EMBL/GenBank/DDBJ databases">
        <title>Transposable element dynamics among asymbiotic and ectomycorrhizal Amanita fungi.</title>
        <authorList>
            <consortium name="DOE Joint Genome Institute"/>
            <person name="Hess J."/>
            <person name="Skrede I."/>
            <person name="Wolfe B."/>
            <person name="LaButti K."/>
            <person name="Ohm R.A."/>
            <person name="Grigoriev I.V."/>
            <person name="Pringle A."/>
        </authorList>
    </citation>
    <scope>NUCLEOTIDE SEQUENCE [LARGE SCALE GENOMIC DNA]</scope>
    <source>
        <strain evidence="1 2">SKay4041</strain>
    </source>
</reference>
<evidence type="ECO:0000313" key="2">
    <source>
        <dbReference type="Proteomes" id="UP000242287"/>
    </source>
</evidence>
<dbReference type="OrthoDB" id="3231143at2759"/>
<keyword evidence="2" id="KW-1185">Reference proteome</keyword>
<proteinExistence type="predicted"/>
<sequence length="63" mass="7196">MTTHPSAILVQKMSFIIVWKVTGEFVNPKNIGLNRPQLVLKVAFHLSPSLIHILLYPQHMSIF</sequence>
<gene>
    <name evidence="1" type="ORF">AMATHDRAFT_104110</name>
</gene>
<feature type="non-terminal residue" evidence="1">
    <location>
        <position position="63"/>
    </location>
</feature>
<organism evidence="1 2">
    <name type="scientific">Amanita thiersii Skay4041</name>
    <dbReference type="NCBI Taxonomy" id="703135"/>
    <lineage>
        <taxon>Eukaryota</taxon>
        <taxon>Fungi</taxon>
        <taxon>Dikarya</taxon>
        <taxon>Basidiomycota</taxon>
        <taxon>Agaricomycotina</taxon>
        <taxon>Agaricomycetes</taxon>
        <taxon>Agaricomycetidae</taxon>
        <taxon>Agaricales</taxon>
        <taxon>Pluteineae</taxon>
        <taxon>Amanitaceae</taxon>
        <taxon>Amanita</taxon>
    </lineage>
</organism>
<dbReference type="Proteomes" id="UP000242287">
    <property type="component" value="Unassembled WGS sequence"/>
</dbReference>
<dbReference type="AlphaFoldDB" id="A0A2A9N644"/>
<name>A0A2A9N644_9AGAR</name>